<proteinExistence type="predicted"/>
<protein>
    <submittedName>
        <fullName evidence="2">Uncharacterized protein</fullName>
    </submittedName>
</protein>
<dbReference type="AlphaFoldDB" id="X7ZCI5"/>
<sequence>MAAVVVSRRRADRVAADADGVPATAGSLLGIAMLGEVLRPARPVVDAGDRGGRDDCGDVALPATRPPNSPSTAAARATRQPVMSPKR</sequence>
<gene>
    <name evidence="2" type="ORF">I553_1711</name>
</gene>
<name>X7ZCI5_MYCXE</name>
<organism evidence="2">
    <name type="scientific">Mycobacterium xenopi 4042</name>
    <dbReference type="NCBI Taxonomy" id="1299334"/>
    <lineage>
        <taxon>Bacteria</taxon>
        <taxon>Bacillati</taxon>
        <taxon>Actinomycetota</taxon>
        <taxon>Actinomycetes</taxon>
        <taxon>Mycobacteriales</taxon>
        <taxon>Mycobacteriaceae</taxon>
        <taxon>Mycobacterium</taxon>
    </lineage>
</organism>
<dbReference type="EMBL" id="JAOB01000078">
    <property type="protein sequence ID" value="EUA16716.1"/>
    <property type="molecule type" value="Genomic_DNA"/>
</dbReference>
<feature type="compositionally biased region" description="Basic and acidic residues" evidence="1">
    <location>
        <begin position="47"/>
        <end position="56"/>
    </location>
</feature>
<dbReference type="PATRIC" id="fig|1299334.3.peg.8177"/>
<feature type="region of interest" description="Disordered" evidence="1">
    <location>
        <begin position="42"/>
        <end position="87"/>
    </location>
</feature>
<comment type="caution">
    <text evidence="2">The sequence shown here is derived from an EMBL/GenBank/DDBJ whole genome shotgun (WGS) entry which is preliminary data.</text>
</comment>
<accession>X7ZCI5</accession>
<evidence type="ECO:0000256" key="1">
    <source>
        <dbReference type="SAM" id="MobiDB-lite"/>
    </source>
</evidence>
<reference evidence="2" key="1">
    <citation type="submission" date="2014-01" db="EMBL/GenBank/DDBJ databases">
        <authorList>
            <person name="Brown-Elliot B."/>
            <person name="Wallace R."/>
            <person name="Lenaerts A."/>
            <person name="Ordway D."/>
            <person name="DeGroote M.A."/>
            <person name="Parker T."/>
            <person name="Sizemore C."/>
            <person name="Tallon L.J."/>
            <person name="Sadzewicz L.K."/>
            <person name="Sengamalay N."/>
            <person name="Fraser C.M."/>
            <person name="Hine E."/>
            <person name="Shefchek K.A."/>
            <person name="Das S.P."/>
            <person name="Tettelin H."/>
        </authorList>
    </citation>
    <scope>NUCLEOTIDE SEQUENCE [LARGE SCALE GENOMIC DNA]</scope>
    <source>
        <strain evidence="2">4042</strain>
    </source>
</reference>
<evidence type="ECO:0000313" key="2">
    <source>
        <dbReference type="EMBL" id="EUA16716.1"/>
    </source>
</evidence>